<sequence length="90" mass="10376">MIVSQAHTIGVKEFLGTDEEGQVVRLAVQDFGHLVRASGPFMQFKRVSFEQFSDMIESNYDIRQARTGETVEVLRKVHQRNQVQHEPMTQ</sequence>
<name>A0ABY1QT37_9BURK</name>
<organism evidence="1 2">
    <name type="scientific">Noviherbaspirillum suwonense</name>
    <dbReference type="NCBI Taxonomy" id="1224511"/>
    <lineage>
        <taxon>Bacteria</taxon>
        <taxon>Pseudomonadati</taxon>
        <taxon>Pseudomonadota</taxon>
        <taxon>Betaproteobacteria</taxon>
        <taxon>Burkholderiales</taxon>
        <taxon>Oxalobacteraceae</taxon>
        <taxon>Noviherbaspirillum</taxon>
    </lineage>
</organism>
<keyword evidence="2" id="KW-1185">Reference proteome</keyword>
<evidence type="ECO:0000313" key="2">
    <source>
        <dbReference type="Proteomes" id="UP001158049"/>
    </source>
</evidence>
<proteinExistence type="predicted"/>
<reference evidence="1 2" key="1">
    <citation type="submission" date="2017-05" db="EMBL/GenBank/DDBJ databases">
        <authorList>
            <person name="Varghese N."/>
            <person name="Submissions S."/>
        </authorList>
    </citation>
    <scope>NUCLEOTIDE SEQUENCE [LARGE SCALE GENOMIC DNA]</scope>
    <source>
        <strain evidence="1 2">DSM 26001</strain>
    </source>
</reference>
<dbReference type="EMBL" id="FXUL01000034">
    <property type="protein sequence ID" value="SMP80099.1"/>
    <property type="molecule type" value="Genomic_DNA"/>
</dbReference>
<protein>
    <submittedName>
        <fullName evidence="1">Uncharacterized protein</fullName>
    </submittedName>
</protein>
<dbReference type="Proteomes" id="UP001158049">
    <property type="component" value="Unassembled WGS sequence"/>
</dbReference>
<gene>
    <name evidence="1" type="ORF">SAMN06295970_1342</name>
</gene>
<accession>A0ABY1QT37</accession>
<comment type="caution">
    <text evidence="1">The sequence shown here is derived from an EMBL/GenBank/DDBJ whole genome shotgun (WGS) entry which is preliminary data.</text>
</comment>
<dbReference type="RefSeq" id="WP_283445393.1">
    <property type="nucleotide sequence ID" value="NZ_FXUL01000034.1"/>
</dbReference>
<evidence type="ECO:0000313" key="1">
    <source>
        <dbReference type="EMBL" id="SMP80099.1"/>
    </source>
</evidence>